<dbReference type="EMBL" id="CM042058">
    <property type="protein sequence ID" value="KAI3684590.1"/>
    <property type="molecule type" value="Genomic_DNA"/>
</dbReference>
<sequence length="82" mass="8949">MSFIFVVPENQRSSAEQTVNPVNGAVRLLWTGNWHVCQSSVDTILRGGTLRPIPKLIDGFPAMPKLGDSSGTNVIFPDILKL</sequence>
<reference evidence="1 2" key="2">
    <citation type="journal article" date="2022" name="Mol. Ecol. Resour.">
        <title>The genomes of chicory, endive, great burdock and yacon provide insights into Asteraceae paleo-polyploidization history and plant inulin production.</title>
        <authorList>
            <person name="Fan W."/>
            <person name="Wang S."/>
            <person name="Wang H."/>
            <person name="Wang A."/>
            <person name="Jiang F."/>
            <person name="Liu H."/>
            <person name="Zhao H."/>
            <person name="Xu D."/>
            <person name="Zhang Y."/>
        </authorList>
    </citation>
    <scope>NUCLEOTIDE SEQUENCE [LARGE SCALE GENOMIC DNA]</scope>
    <source>
        <strain evidence="2">cv. Niubang</strain>
    </source>
</reference>
<comment type="caution">
    <text evidence="1">The sequence shown here is derived from an EMBL/GenBank/DDBJ whole genome shotgun (WGS) entry which is preliminary data.</text>
</comment>
<gene>
    <name evidence="1" type="ORF">L6452_33814</name>
</gene>
<dbReference type="Proteomes" id="UP001055879">
    <property type="component" value="Linkage Group LG12"/>
</dbReference>
<evidence type="ECO:0000313" key="1">
    <source>
        <dbReference type="EMBL" id="KAI3684590.1"/>
    </source>
</evidence>
<protein>
    <submittedName>
        <fullName evidence="1">Uncharacterized protein</fullName>
    </submittedName>
</protein>
<accession>A0ACB8YGH9</accession>
<reference evidence="2" key="1">
    <citation type="journal article" date="2022" name="Mol. Ecol. Resour.">
        <title>The genomes of chicory, endive, great burdock and yacon provide insights into Asteraceae palaeo-polyploidization history and plant inulin production.</title>
        <authorList>
            <person name="Fan W."/>
            <person name="Wang S."/>
            <person name="Wang H."/>
            <person name="Wang A."/>
            <person name="Jiang F."/>
            <person name="Liu H."/>
            <person name="Zhao H."/>
            <person name="Xu D."/>
            <person name="Zhang Y."/>
        </authorList>
    </citation>
    <scope>NUCLEOTIDE SEQUENCE [LARGE SCALE GENOMIC DNA]</scope>
    <source>
        <strain evidence="2">cv. Niubang</strain>
    </source>
</reference>
<organism evidence="1 2">
    <name type="scientific">Arctium lappa</name>
    <name type="common">Greater burdock</name>
    <name type="synonym">Lappa major</name>
    <dbReference type="NCBI Taxonomy" id="4217"/>
    <lineage>
        <taxon>Eukaryota</taxon>
        <taxon>Viridiplantae</taxon>
        <taxon>Streptophyta</taxon>
        <taxon>Embryophyta</taxon>
        <taxon>Tracheophyta</taxon>
        <taxon>Spermatophyta</taxon>
        <taxon>Magnoliopsida</taxon>
        <taxon>eudicotyledons</taxon>
        <taxon>Gunneridae</taxon>
        <taxon>Pentapetalae</taxon>
        <taxon>asterids</taxon>
        <taxon>campanulids</taxon>
        <taxon>Asterales</taxon>
        <taxon>Asteraceae</taxon>
        <taxon>Carduoideae</taxon>
        <taxon>Cardueae</taxon>
        <taxon>Arctiinae</taxon>
        <taxon>Arctium</taxon>
    </lineage>
</organism>
<name>A0ACB8YGH9_ARCLA</name>
<evidence type="ECO:0000313" key="2">
    <source>
        <dbReference type="Proteomes" id="UP001055879"/>
    </source>
</evidence>
<keyword evidence="2" id="KW-1185">Reference proteome</keyword>
<proteinExistence type="predicted"/>